<dbReference type="SUPFAM" id="SSF54637">
    <property type="entry name" value="Thioesterase/thiol ester dehydrase-isomerase"/>
    <property type="match status" value="2"/>
</dbReference>
<dbReference type="InterPro" id="IPR049450">
    <property type="entry name" value="ACOT8-like_C"/>
</dbReference>
<dbReference type="PANTHER" id="PTHR38110">
    <property type="entry name" value="CHROMOSOME 23, WHOLE GENOME SHOTGUN SEQUENCE"/>
    <property type="match status" value="1"/>
</dbReference>
<dbReference type="InterPro" id="IPR029069">
    <property type="entry name" value="HotDog_dom_sf"/>
</dbReference>
<evidence type="ECO:0000259" key="2">
    <source>
        <dbReference type="Pfam" id="PF20789"/>
    </source>
</evidence>
<evidence type="ECO:0000313" key="3">
    <source>
        <dbReference type="EMBL" id="GMA40509.1"/>
    </source>
</evidence>
<organism evidence="3 4">
    <name type="scientific">Mobilicoccus caccae</name>
    <dbReference type="NCBI Taxonomy" id="1859295"/>
    <lineage>
        <taxon>Bacteria</taxon>
        <taxon>Bacillati</taxon>
        <taxon>Actinomycetota</taxon>
        <taxon>Actinomycetes</taxon>
        <taxon>Micrococcales</taxon>
        <taxon>Dermatophilaceae</taxon>
        <taxon>Mobilicoccus</taxon>
    </lineage>
</organism>
<evidence type="ECO:0008006" key="5">
    <source>
        <dbReference type="Google" id="ProtNLM"/>
    </source>
</evidence>
<dbReference type="RefSeq" id="WP_284304200.1">
    <property type="nucleotide sequence ID" value="NZ_BSUO01000001.1"/>
</dbReference>
<reference evidence="4" key="1">
    <citation type="journal article" date="2019" name="Int. J. Syst. Evol. Microbiol.">
        <title>The Global Catalogue of Microorganisms (GCM) 10K type strain sequencing project: providing services to taxonomists for standard genome sequencing and annotation.</title>
        <authorList>
            <consortium name="The Broad Institute Genomics Platform"/>
            <consortium name="The Broad Institute Genome Sequencing Center for Infectious Disease"/>
            <person name="Wu L."/>
            <person name="Ma J."/>
        </authorList>
    </citation>
    <scope>NUCLEOTIDE SEQUENCE [LARGE SCALE GENOMIC DNA]</scope>
    <source>
        <strain evidence="4">NBRC 113072</strain>
    </source>
</reference>
<dbReference type="Gene3D" id="2.40.160.210">
    <property type="entry name" value="Acyl-CoA thioesterase, double hotdog domain"/>
    <property type="match status" value="1"/>
</dbReference>
<feature type="domain" description="Acyl-CoA thioesterase-like N-terminal HotDog" evidence="1">
    <location>
        <begin position="24"/>
        <end position="116"/>
    </location>
</feature>
<keyword evidence="4" id="KW-1185">Reference proteome</keyword>
<dbReference type="Pfam" id="PF13622">
    <property type="entry name" value="4HBT_3"/>
    <property type="match status" value="1"/>
</dbReference>
<dbReference type="PANTHER" id="PTHR38110:SF1">
    <property type="entry name" value="THIOESTERASE DOMAIN-CONTAINING PROTEIN"/>
    <property type="match status" value="1"/>
</dbReference>
<protein>
    <recommendedName>
        <fullName evidence="5">Acyl-CoA thioesterase</fullName>
    </recommendedName>
</protein>
<dbReference type="Proteomes" id="UP001157126">
    <property type="component" value="Unassembled WGS sequence"/>
</dbReference>
<dbReference type="InterPro" id="IPR042171">
    <property type="entry name" value="Acyl-CoA_hotdog"/>
</dbReference>
<feature type="domain" description="Acyl-CoA thioesterase-like C-terminal" evidence="2">
    <location>
        <begin position="136"/>
        <end position="273"/>
    </location>
</feature>
<evidence type="ECO:0000313" key="4">
    <source>
        <dbReference type="Proteomes" id="UP001157126"/>
    </source>
</evidence>
<dbReference type="EMBL" id="BSUO01000001">
    <property type="protein sequence ID" value="GMA40509.1"/>
    <property type="molecule type" value="Genomic_DNA"/>
</dbReference>
<comment type="caution">
    <text evidence="3">The sequence shown here is derived from an EMBL/GenBank/DDBJ whole genome shotgun (WGS) entry which is preliminary data.</text>
</comment>
<name>A0ABQ6IRE9_9MICO</name>
<gene>
    <name evidence="3" type="ORF">GCM10025883_25540</name>
</gene>
<dbReference type="Pfam" id="PF20789">
    <property type="entry name" value="4HBT_3C"/>
    <property type="match status" value="1"/>
</dbReference>
<dbReference type="InterPro" id="IPR049449">
    <property type="entry name" value="TesB_ACOT8-like_N"/>
</dbReference>
<accession>A0ABQ6IRE9</accession>
<dbReference type="InterPro" id="IPR052389">
    <property type="entry name" value="Sec_Metab_Biosynth-Assoc"/>
</dbReference>
<proteinExistence type="predicted"/>
<sequence>MTFEFDQAMALSAEDPGSFTGRLDGAWAIGPAVNGGVLMALAAAGLREVLGSGEVPHSDPLALSAYFLSAGAPGDIAVAADALRRGRTFSTGQAVLTQTGADGVPVERLRALATYGDLAASDQVHRSIEPPDLPDPDDCIATATARGKGPDAPPLMHRLDLRLDPATAGWAAGRPSGRGEMRGWIGFADGRVPDPVALLFFLDAMPPTSFDLGIGGWAPTLEFSGHVRGRPAPGRLRMQTRSHTLTGGLLEEDAWIWDSTGRLVAQSRQLCSVRIPESGPVIAAAGDR</sequence>
<evidence type="ECO:0000259" key="1">
    <source>
        <dbReference type="Pfam" id="PF13622"/>
    </source>
</evidence>